<dbReference type="InterPro" id="IPR001206">
    <property type="entry name" value="Diacylglycerol_kinase_cat_dom"/>
</dbReference>
<accession>A0ABP7XLD9</accession>
<dbReference type="InterPro" id="IPR045540">
    <property type="entry name" value="YegS/DAGK_C"/>
</dbReference>
<keyword evidence="3" id="KW-0808">Transferase</keyword>
<dbReference type="InterPro" id="IPR017438">
    <property type="entry name" value="ATP-NAD_kinase_N"/>
</dbReference>
<reference evidence="11" key="1">
    <citation type="journal article" date="2019" name="Int. J. Syst. Evol. Microbiol.">
        <title>The Global Catalogue of Microorganisms (GCM) 10K type strain sequencing project: providing services to taxonomists for standard genome sequencing and annotation.</title>
        <authorList>
            <consortium name="The Broad Institute Genomics Platform"/>
            <consortium name="The Broad Institute Genome Sequencing Center for Infectious Disease"/>
            <person name="Wu L."/>
            <person name="Ma J."/>
        </authorList>
    </citation>
    <scope>NUCLEOTIDE SEQUENCE [LARGE SCALE GENOMIC DNA]</scope>
    <source>
        <strain evidence="11">JCM 16703</strain>
    </source>
</reference>
<keyword evidence="6" id="KW-0067">ATP-binding</keyword>
<keyword evidence="8" id="KW-1208">Phospholipid metabolism</keyword>
<evidence type="ECO:0000313" key="11">
    <source>
        <dbReference type="Proteomes" id="UP001501495"/>
    </source>
</evidence>
<comment type="caution">
    <text evidence="10">The sequence shown here is derived from an EMBL/GenBank/DDBJ whole genome shotgun (WGS) entry which is preliminary data.</text>
</comment>
<evidence type="ECO:0000313" key="10">
    <source>
        <dbReference type="EMBL" id="GAA4120955.1"/>
    </source>
</evidence>
<dbReference type="EMBL" id="BAAAZH010000017">
    <property type="protein sequence ID" value="GAA4120955.1"/>
    <property type="molecule type" value="Genomic_DNA"/>
</dbReference>
<comment type="similarity">
    <text evidence="2">Belongs to the diacylglycerol/lipid kinase family.</text>
</comment>
<feature type="domain" description="DAGKc" evidence="9">
    <location>
        <begin position="1"/>
        <end position="128"/>
    </location>
</feature>
<keyword evidence="7" id="KW-0594">Phospholipid biosynthesis</keyword>
<sequence length="310" mass="32327">MEPLLVIRNADAGTADEANLERALAVLRAGTSVEVAATSDPGELNGVLHRAASRRIVVAGGDGSLHAVVAALHRRHELSERVLGLLPLGTGNDFARGQGIPLDPEDAARVLLEGEVRPVDLLVDEVGEVVVNGVHLGAGAEASRHGAVWKQRLGSLGVGRLNLGRLGYPIGAAIAALDPPSLRLRVEVDGEVMVDLDRRVLMVAVGNAPSVGGGTELTPGADPGDGLLDVLVSLATDPLDRLGYAAGVALGRHAERDDVLTARGLSVTVAGEEFWCSADGELYGPERMRTWHLEPAAYRMVLPARGAGRL</sequence>
<dbReference type="Gene3D" id="2.60.200.40">
    <property type="match status" value="1"/>
</dbReference>
<evidence type="ECO:0000256" key="5">
    <source>
        <dbReference type="ARBA" id="ARBA00022777"/>
    </source>
</evidence>
<evidence type="ECO:0000259" key="9">
    <source>
        <dbReference type="PROSITE" id="PS50146"/>
    </source>
</evidence>
<evidence type="ECO:0000256" key="6">
    <source>
        <dbReference type="ARBA" id="ARBA00022840"/>
    </source>
</evidence>
<comment type="cofactor">
    <cofactor evidence="1">
        <name>Mg(2+)</name>
        <dbReference type="ChEBI" id="CHEBI:18420"/>
    </cofactor>
</comment>
<gene>
    <name evidence="10" type="ORF">GCM10022215_25320</name>
</gene>
<keyword evidence="11" id="KW-1185">Reference proteome</keyword>
<dbReference type="SMART" id="SM00046">
    <property type="entry name" value="DAGKc"/>
    <property type="match status" value="1"/>
</dbReference>
<dbReference type="RefSeq" id="WP_344733776.1">
    <property type="nucleotide sequence ID" value="NZ_BAAAZH010000017.1"/>
</dbReference>
<dbReference type="InterPro" id="IPR050187">
    <property type="entry name" value="Lipid_Phosphate_FormReg"/>
</dbReference>
<dbReference type="PANTHER" id="PTHR12358">
    <property type="entry name" value="SPHINGOSINE KINASE"/>
    <property type="match status" value="1"/>
</dbReference>
<evidence type="ECO:0000256" key="7">
    <source>
        <dbReference type="ARBA" id="ARBA00023209"/>
    </source>
</evidence>
<keyword evidence="4" id="KW-0547">Nucleotide-binding</keyword>
<evidence type="ECO:0000256" key="3">
    <source>
        <dbReference type="ARBA" id="ARBA00022679"/>
    </source>
</evidence>
<keyword evidence="7" id="KW-0443">Lipid metabolism</keyword>
<dbReference type="PANTHER" id="PTHR12358:SF54">
    <property type="entry name" value="SPHINGOSINE KINASE RELATED PROTEIN"/>
    <property type="match status" value="1"/>
</dbReference>
<dbReference type="InterPro" id="IPR016064">
    <property type="entry name" value="NAD/diacylglycerol_kinase_sf"/>
</dbReference>
<name>A0ABP7XLD9_9ACTN</name>
<dbReference type="Proteomes" id="UP001501495">
    <property type="component" value="Unassembled WGS sequence"/>
</dbReference>
<evidence type="ECO:0000256" key="1">
    <source>
        <dbReference type="ARBA" id="ARBA00001946"/>
    </source>
</evidence>
<dbReference type="Pfam" id="PF19279">
    <property type="entry name" value="YegS_C"/>
    <property type="match status" value="1"/>
</dbReference>
<evidence type="ECO:0000256" key="4">
    <source>
        <dbReference type="ARBA" id="ARBA00022741"/>
    </source>
</evidence>
<keyword evidence="5 10" id="KW-0418">Kinase</keyword>
<proteinExistence type="inferred from homology"/>
<dbReference type="GO" id="GO:0016301">
    <property type="term" value="F:kinase activity"/>
    <property type="evidence" value="ECO:0007669"/>
    <property type="project" value="UniProtKB-KW"/>
</dbReference>
<dbReference type="PROSITE" id="PS50146">
    <property type="entry name" value="DAGK"/>
    <property type="match status" value="1"/>
</dbReference>
<evidence type="ECO:0000256" key="8">
    <source>
        <dbReference type="ARBA" id="ARBA00023264"/>
    </source>
</evidence>
<dbReference type="SUPFAM" id="SSF111331">
    <property type="entry name" value="NAD kinase/diacylglycerol kinase-like"/>
    <property type="match status" value="1"/>
</dbReference>
<dbReference type="Gene3D" id="3.40.50.10330">
    <property type="entry name" value="Probable inorganic polyphosphate/atp-NAD kinase, domain 1"/>
    <property type="match status" value="1"/>
</dbReference>
<evidence type="ECO:0000256" key="2">
    <source>
        <dbReference type="ARBA" id="ARBA00005983"/>
    </source>
</evidence>
<keyword evidence="7" id="KW-0444">Lipid biosynthesis</keyword>
<organism evidence="10 11">
    <name type="scientific">Nocardioides fonticola</name>
    <dbReference type="NCBI Taxonomy" id="450363"/>
    <lineage>
        <taxon>Bacteria</taxon>
        <taxon>Bacillati</taxon>
        <taxon>Actinomycetota</taxon>
        <taxon>Actinomycetes</taxon>
        <taxon>Propionibacteriales</taxon>
        <taxon>Nocardioidaceae</taxon>
        <taxon>Nocardioides</taxon>
    </lineage>
</organism>
<protein>
    <submittedName>
        <fullName evidence="10">Diacylglycerol kinase</fullName>
    </submittedName>
</protein>
<dbReference type="Pfam" id="PF00781">
    <property type="entry name" value="DAGK_cat"/>
    <property type="match status" value="1"/>
</dbReference>